<dbReference type="PANTHER" id="PTHR16301">
    <property type="entry name" value="IMPACT-RELATED"/>
    <property type="match status" value="1"/>
</dbReference>
<organism evidence="3 4">
    <name type="scientific">Acidipropionibacterium virtanenii</name>
    <dbReference type="NCBI Taxonomy" id="2057246"/>
    <lineage>
        <taxon>Bacteria</taxon>
        <taxon>Bacillati</taxon>
        <taxon>Actinomycetota</taxon>
        <taxon>Actinomycetes</taxon>
        <taxon>Propionibacteriales</taxon>
        <taxon>Propionibacteriaceae</taxon>
        <taxon>Acidipropionibacterium</taxon>
    </lineage>
</organism>
<evidence type="ECO:0000256" key="1">
    <source>
        <dbReference type="ARBA" id="ARBA00007665"/>
    </source>
</evidence>
<dbReference type="AlphaFoldDB" id="A0A344UUE9"/>
<dbReference type="Pfam" id="PF01205">
    <property type="entry name" value="Impact_N"/>
    <property type="match status" value="1"/>
</dbReference>
<evidence type="ECO:0000313" key="3">
    <source>
        <dbReference type="EMBL" id="AXE38897.1"/>
    </source>
</evidence>
<keyword evidence="4" id="KW-1185">Reference proteome</keyword>
<comment type="similarity">
    <text evidence="1">Belongs to the IMPACT family.</text>
</comment>
<name>A0A344UUE9_9ACTN</name>
<dbReference type="Gene3D" id="3.30.230.30">
    <property type="entry name" value="Impact, N-terminal domain"/>
    <property type="match status" value="1"/>
</dbReference>
<dbReference type="InterPro" id="IPR001498">
    <property type="entry name" value="Impact_N"/>
</dbReference>
<dbReference type="GO" id="GO:0006446">
    <property type="term" value="P:regulation of translational initiation"/>
    <property type="evidence" value="ECO:0007669"/>
    <property type="project" value="TreeGrafter"/>
</dbReference>
<evidence type="ECO:0000259" key="2">
    <source>
        <dbReference type="Pfam" id="PF01205"/>
    </source>
</evidence>
<dbReference type="EMBL" id="CP025198">
    <property type="protein sequence ID" value="AXE38897.1"/>
    <property type="molecule type" value="Genomic_DNA"/>
</dbReference>
<dbReference type="Proteomes" id="UP000251995">
    <property type="component" value="Chromosome"/>
</dbReference>
<gene>
    <name evidence="3" type="primary">yigZ</name>
    <name evidence="3" type="ORF">JS278_01734</name>
</gene>
<sequence>MFVHFDPDRLPGPGAGDEAGPVDYCVLPPGARHQHSIEVRRSVFSTLLVRVETEKQARDVIAGQRRLHHEARHHVSAFVLGADRDIRRSSDDGEPSGTAGIPTLEVLVGHRGPADTPLSDVLAVTTRWFGGIKLGASGLLRAYGESASAALSGAPLLRRTMRSLFSTELPLSRAGRDEGILRAAGIAVEGIDYHPDRAEIHLAVESGPDAEQRLSQHLAGLLSRPVQLVGEGISWLDR</sequence>
<dbReference type="InterPro" id="IPR020568">
    <property type="entry name" value="Ribosomal_Su5_D2-typ_SF"/>
</dbReference>
<dbReference type="KEGG" id="acij:JS278_01734"/>
<evidence type="ECO:0000313" key="4">
    <source>
        <dbReference type="Proteomes" id="UP000251995"/>
    </source>
</evidence>
<protein>
    <submittedName>
        <fullName evidence="3">IMPACT family member YigZ</fullName>
    </submittedName>
</protein>
<dbReference type="GO" id="GO:0005737">
    <property type="term" value="C:cytoplasm"/>
    <property type="evidence" value="ECO:0007669"/>
    <property type="project" value="TreeGrafter"/>
</dbReference>
<dbReference type="InterPro" id="IPR036956">
    <property type="entry name" value="Impact_N_sf"/>
</dbReference>
<dbReference type="OrthoDB" id="9813771at2"/>
<proteinExistence type="inferred from homology"/>
<dbReference type="SUPFAM" id="SSF54211">
    <property type="entry name" value="Ribosomal protein S5 domain 2-like"/>
    <property type="match status" value="1"/>
</dbReference>
<dbReference type="PANTHER" id="PTHR16301:SF20">
    <property type="entry name" value="IMPACT FAMILY MEMBER YIGZ"/>
    <property type="match status" value="1"/>
</dbReference>
<accession>A0A344UUE9</accession>
<feature type="domain" description="Impact N-terminal" evidence="2">
    <location>
        <begin position="40"/>
        <end position="151"/>
    </location>
</feature>
<dbReference type="InterPro" id="IPR023582">
    <property type="entry name" value="Impact"/>
</dbReference>
<reference evidence="3 4" key="1">
    <citation type="submission" date="2017-12" db="EMBL/GenBank/DDBJ databases">
        <title>The whole genome sequence of the Acidipropionibacterium virtanenii sp. nov. type strain JS278.</title>
        <authorList>
            <person name="Laine P."/>
            <person name="Deptula P."/>
            <person name="Varmanen P."/>
            <person name="Auvinen P."/>
        </authorList>
    </citation>
    <scope>NUCLEOTIDE SEQUENCE [LARGE SCALE GENOMIC DNA]</scope>
    <source>
        <strain evidence="3 4">JS278</strain>
    </source>
</reference>